<keyword evidence="1" id="KW-0472">Membrane</keyword>
<feature type="transmembrane region" description="Helical" evidence="1">
    <location>
        <begin position="99"/>
        <end position="119"/>
    </location>
</feature>
<feature type="transmembrane region" description="Helical" evidence="1">
    <location>
        <begin position="243"/>
        <end position="263"/>
    </location>
</feature>
<dbReference type="EMBL" id="NTJZ01000004">
    <property type="protein sequence ID" value="PDH34246.1"/>
    <property type="molecule type" value="Genomic_DNA"/>
</dbReference>
<feature type="transmembrane region" description="Helical" evidence="1">
    <location>
        <begin position="33"/>
        <end position="55"/>
    </location>
</feature>
<feature type="transmembrane region" description="Helical" evidence="1">
    <location>
        <begin position="314"/>
        <end position="335"/>
    </location>
</feature>
<keyword evidence="1" id="KW-1133">Transmembrane helix</keyword>
<protein>
    <recommendedName>
        <fullName evidence="2">DUF6644 domain-containing protein</fullName>
    </recommendedName>
</protein>
<feature type="transmembrane region" description="Helical" evidence="1">
    <location>
        <begin position="200"/>
        <end position="222"/>
    </location>
</feature>
<gene>
    <name evidence="3" type="ORF">CNF02_05475</name>
</gene>
<evidence type="ECO:0000313" key="3">
    <source>
        <dbReference type="EMBL" id="PDH34246.1"/>
    </source>
</evidence>
<proteinExistence type="predicted"/>
<feature type="domain" description="DUF6644" evidence="2">
    <location>
        <begin position="205"/>
        <end position="337"/>
    </location>
</feature>
<evidence type="ECO:0000259" key="2">
    <source>
        <dbReference type="Pfam" id="PF20349"/>
    </source>
</evidence>
<organism evidence="3 4">
    <name type="scientific">OM182 bacterium MED-G28</name>
    <dbReference type="NCBI Taxonomy" id="1986256"/>
    <lineage>
        <taxon>Bacteria</taxon>
        <taxon>Pseudomonadati</taxon>
        <taxon>Pseudomonadota</taxon>
        <taxon>Gammaproteobacteria</taxon>
        <taxon>OMG group</taxon>
        <taxon>OM182 clade</taxon>
    </lineage>
</organism>
<name>A0A2A5WDN0_9GAMM</name>
<feature type="transmembrane region" description="Helical" evidence="1">
    <location>
        <begin position="140"/>
        <end position="159"/>
    </location>
</feature>
<dbReference type="InterPro" id="IPR046586">
    <property type="entry name" value="DUF6644"/>
</dbReference>
<evidence type="ECO:0000256" key="1">
    <source>
        <dbReference type="SAM" id="Phobius"/>
    </source>
</evidence>
<feature type="transmembrane region" description="Helical" evidence="1">
    <location>
        <begin position="275"/>
        <end position="294"/>
    </location>
</feature>
<evidence type="ECO:0000313" key="4">
    <source>
        <dbReference type="Proteomes" id="UP000219329"/>
    </source>
</evidence>
<dbReference type="AlphaFoldDB" id="A0A2A5WDN0"/>
<reference evidence="3 4" key="1">
    <citation type="submission" date="2017-08" db="EMBL/GenBank/DDBJ databases">
        <title>Fine stratification of microbial communities through a metagenomic profile of the photic zone.</title>
        <authorList>
            <person name="Haro-Moreno J.M."/>
            <person name="Lopez-Perez M."/>
            <person name="De La Torre J."/>
            <person name="Picazo A."/>
            <person name="Camacho A."/>
            <person name="Rodriguez-Valera F."/>
        </authorList>
    </citation>
    <scope>NUCLEOTIDE SEQUENCE [LARGE SCALE GENOMIC DNA]</scope>
    <source>
        <strain evidence="3">MED-G28</strain>
    </source>
</reference>
<keyword evidence="1" id="KW-0812">Transmembrane</keyword>
<dbReference type="Proteomes" id="UP000219329">
    <property type="component" value="Unassembled WGS sequence"/>
</dbReference>
<dbReference type="Pfam" id="PF20349">
    <property type="entry name" value="DUF6644"/>
    <property type="match status" value="2"/>
</dbReference>
<comment type="caution">
    <text evidence="3">The sequence shown here is derived from an EMBL/GenBank/DDBJ whole genome shotgun (WGS) entry which is preliminary data.</text>
</comment>
<feature type="domain" description="DUF6644" evidence="2">
    <location>
        <begin position="28"/>
        <end position="160"/>
    </location>
</feature>
<feature type="transmembrane region" description="Helical" evidence="1">
    <location>
        <begin position="67"/>
        <end position="87"/>
    </location>
</feature>
<sequence>MGELLSGSFLQSGALWTLTNVPGFPPIIQTVHILGIAVVMGTVALMSLRILGLAASSQSIDELTERVMPYFWIALAIMIISGAFFVFGRPNRYFNNPVFAWKMALLAPLLVMMIFYHFMSKQQESYWIHTPQRIWISRTIAALSILAILMICTAGRWIAYLEYIEYPLWYLEPYDDGQEYPFWVRVENWSLSQLIAGTNWFPTIETIHVIAATLMLGSILWVDLRLLGIGATRYSISTLNRELVPWAWGAFVVAVITGLGMFITRAASHLENPAFQSKLALLILAGINMAYFHFKLFKNIEKFDANNAATPIQIKIVGGLSLFLWAGVMLAGRWIGHII</sequence>
<accession>A0A2A5WDN0</accession>